<accession>A0A3B0RV87</accession>
<protein>
    <submittedName>
        <fullName evidence="1">Uncharacterized protein</fullName>
    </submittedName>
</protein>
<proteinExistence type="predicted"/>
<name>A0A3B0RV87_9ZZZZ</name>
<sequence length="162" mass="16559">MMNRTLVLGVGLILVAAACGTPAATDGAGGSSSTVQTTTTCVSGSGTCDPELAVPIDAGEIVPTPVPLNPPPAPSPTMIARTDLALRLGVPMDHIEVISVEEVVWRDGNLGCDTGAPAIQVLTDGYRIVLSVHDVEYSYHGKTGSDPVFCAIPDEPLPPGDV</sequence>
<organism evidence="1">
    <name type="scientific">hydrothermal vent metagenome</name>
    <dbReference type="NCBI Taxonomy" id="652676"/>
    <lineage>
        <taxon>unclassified sequences</taxon>
        <taxon>metagenomes</taxon>
        <taxon>ecological metagenomes</taxon>
    </lineage>
</organism>
<evidence type="ECO:0000313" key="1">
    <source>
        <dbReference type="EMBL" id="VAV95372.1"/>
    </source>
</evidence>
<dbReference type="EMBL" id="UOEK01000077">
    <property type="protein sequence ID" value="VAV95372.1"/>
    <property type="molecule type" value="Genomic_DNA"/>
</dbReference>
<gene>
    <name evidence="1" type="ORF">MNBD_ACTINO02-2926</name>
</gene>
<dbReference type="AlphaFoldDB" id="A0A3B0RV87"/>
<dbReference type="PROSITE" id="PS51257">
    <property type="entry name" value="PROKAR_LIPOPROTEIN"/>
    <property type="match status" value="1"/>
</dbReference>
<reference evidence="1" key="1">
    <citation type="submission" date="2018-06" db="EMBL/GenBank/DDBJ databases">
        <authorList>
            <person name="Zhirakovskaya E."/>
        </authorList>
    </citation>
    <scope>NUCLEOTIDE SEQUENCE</scope>
</reference>